<dbReference type="InterPro" id="IPR024311">
    <property type="entry name" value="Lipocalin-like"/>
</dbReference>
<sequence length="201" mass="21918">MKKILLSLSLCFMAMIAVAQTYTENLSVSINGMKTEQGKKDIQVERNEDGTCNFILPNFIMADSTSEVPVGTIRLENVTVKSLNGGDSIATKQNITILPGDKEGTKPNDWMGPMLGEVPIDLQGLMTKERLSAKIDIDFAMLNMMIEVTIGEATETGINQAVTTRPASSAVYNLNGVRVANNWNHNLPKGVYIVNGKKVIK</sequence>
<dbReference type="EMBL" id="AMCI01003537">
    <property type="protein sequence ID" value="EJX00067.1"/>
    <property type="molecule type" value="Genomic_DNA"/>
</dbReference>
<dbReference type="Pfam" id="PF13944">
    <property type="entry name" value="Calycin_like"/>
    <property type="match status" value="1"/>
</dbReference>
<evidence type="ECO:0000313" key="2">
    <source>
        <dbReference type="EMBL" id="EJX00067.1"/>
    </source>
</evidence>
<accession>J9FYN7</accession>
<gene>
    <name evidence="2" type="ORF">EVA_11827</name>
</gene>
<protein>
    <recommendedName>
        <fullName evidence="1">Lipocalin-like domain-containing protein</fullName>
    </recommendedName>
</protein>
<organism evidence="2">
    <name type="scientific">gut metagenome</name>
    <dbReference type="NCBI Taxonomy" id="749906"/>
    <lineage>
        <taxon>unclassified sequences</taxon>
        <taxon>metagenomes</taxon>
        <taxon>organismal metagenomes</taxon>
    </lineage>
</organism>
<reference evidence="2" key="1">
    <citation type="journal article" date="2012" name="PLoS ONE">
        <title>Gene sets for utilization of primary and secondary nutrition supplies in the distal gut of endangered iberian lynx.</title>
        <authorList>
            <person name="Alcaide M."/>
            <person name="Messina E."/>
            <person name="Richter M."/>
            <person name="Bargiela R."/>
            <person name="Peplies J."/>
            <person name="Huws S.A."/>
            <person name="Newbold C.J."/>
            <person name="Golyshin P.N."/>
            <person name="Simon M.A."/>
            <person name="Lopez G."/>
            <person name="Yakimov M.M."/>
            <person name="Ferrer M."/>
        </authorList>
    </citation>
    <scope>NUCLEOTIDE SEQUENCE</scope>
</reference>
<feature type="domain" description="Lipocalin-like" evidence="1">
    <location>
        <begin position="18"/>
        <end position="149"/>
    </location>
</feature>
<name>J9FYN7_9ZZZZ</name>
<dbReference type="Gene3D" id="2.40.128.350">
    <property type="match status" value="1"/>
</dbReference>
<proteinExistence type="predicted"/>
<evidence type="ECO:0000259" key="1">
    <source>
        <dbReference type="Pfam" id="PF13944"/>
    </source>
</evidence>
<comment type="caution">
    <text evidence="2">The sequence shown here is derived from an EMBL/GenBank/DDBJ whole genome shotgun (WGS) entry which is preliminary data.</text>
</comment>
<dbReference type="AlphaFoldDB" id="J9FYN7"/>